<reference evidence="12" key="2">
    <citation type="submission" date="2025-08" db="UniProtKB">
        <authorList>
            <consortium name="Ensembl"/>
        </authorList>
    </citation>
    <scope>IDENTIFICATION</scope>
</reference>
<dbReference type="InterPro" id="IPR012674">
    <property type="entry name" value="Calycin"/>
</dbReference>
<dbReference type="CDD" id="cd19450">
    <property type="entry name" value="lipocalin_ApoM"/>
    <property type="match status" value="1"/>
</dbReference>
<proteinExistence type="inferred from homology"/>
<evidence type="ECO:0000256" key="11">
    <source>
        <dbReference type="ARBA" id="ARBA00025553"/>
    </source>
</evidence>
<evidence type="ECO:0000256" key="1">
    <source>
        <dbReference type="ARBA" id="ARBA00004613"/>
    </source>
</evidence>
<dbReference type="GO" id="GO:0034364">
    <property type="term" value="C:high-density lipoprotein particle"/>
    <property type="evidence" value="ECO:0007669"/>
    <property type="project" value="UniProtKB-KW"/>
</dbReference>
<evidence type="ECO:0000256" key="5">
    <source>
        <dbReference type="ARBA" id="ARBA00022448"/>
    </source>
</evidence>
<keyword evidence="5" id="KW-0813">Transport</keyword>
<organism evidence="12">
    <name type="scientific">Capra hircus</name>
    <name type="common">Goat</name>
    <dbReference type="NCBI Taxonomy" id="9925"/>
    <lineage>
        <taxon>Eukaryota</taxon>
        <taxon>Metazoa</taxon>
        <taxon>Chordata</taxon>
        <taxon>Craniata</taxon>
        <taxon>Vertebrata</taxon>
        <taxon>Euteleostomi</taxon>
        <taxon>Mammalia</taxon>
        <taxon>Eutheria</taxon>
        <taxon>Laurasiatheria</taxon>
        <taxon>Artiodactyla</taxon>
        <taxon>Ruminantia</taxon>
        <taxon>Pecora</taxon>
        <taxon>Bovidae</taxon>
        <taxon>Caprinae</taxon>
        <taxon>Capra</taxon>
    </lineage>
</organism>
<dbReference type="PANTHER" id="PTHR32028:SF1">
    <property type="entry name" value="APOLIPOPROTEIN M"/>
    <property type="match status" value="1"/>
</dbReference>
<dbReference type="GO" id="GO:0005319">
    <property type="term" value="F:lipid transporter activity"/>
    <property type="evidence" value="ECO:0007669"/>
    <property type="project" value="TreeGrafter"/>
</dbReference>
<dbReference type="GO" id="GO:0034362">
    <property type="term" value="C:low-density lipoprotein particle"/>
    <property type="evidence" value="ECO:0007669"/>
    <property type="project" value="TreeGrafter"/>
</dbReference>
<dbReference type="FunFam" id="2.40.128.20:FF:000011">
    <property type="entry name" value="Apolipoprotein M"/>
    <property type="match status" value="1"/>
</dbReference>
<evidence type="ECO:0000256" key="10">
    <source>
        <dbReference type="ARBA" id="ARBA00023157"/>
    </source>
</evidence>
<dbReference type="PANTHER" id="PTHR32028">
    <property type="entry name" value="APOLIPOPROTEIN M"/>
    <property type="match status" value="1"/>
</dbReference>
<evidence type="ECO:0000256" key="9">
    <source>
        <dbReference type="ARBA" id="ARBA00023055"/>
    </source>
</evidence>
<evidence type="ECO:0000256" key="8">
    <source>
        <dbReference type="ARBA" id="ARBA00022850"/>
    </source>
</evidence>
<keyword evidence="6" id="KW-0964">Secreted</keyword>
<dbReference type="Pfam" id="PF11032">
    <property type="entry name" value="ApoM"/>
    <property type="match status" value="1"/>
</dbReference>
<dbReference type="SUPFAM" id="SSF50814">
    <property type="entry name" value="Lipocalins"/>
    <property type="match status" value="1"/>
</dbReference>
<comment type="function">
    <text evidence="11">Probably involved in lipid transport. Can bind sphingosine-1-phosphate, myristic acid, palmitic acid and stearic acid, retinol, all-trans-retinoic acid and 9-cis-retinoic acid.</text>
</comment>
<evidence type="ECO:0000256" key="7">
    <source>
        <dbReference type="ARBA" id="ARBA00022729"/>
    </source>
</evidence>
<comment type="subcellular location">
    <subcellularLocation>
        <location evidence="1">Secreted</location>
    </subcellularLocation>
</comment>
<dbReference type="GO" id="GO:0005543">
    <property type="term" value="F:phospholipid binding"/>
    <property type="evidence" value="ECO:0007669"/>
    <property type="project" value="TreeGrafter"/>
</dbReference>
<evidence type="ECO:0000256" key="4">
    <source>
        <dbReference type="ARBA" id="ARBA00019937"/>
    </source>
</evidence>
<keyword evidence="7" id="KW-0732">Signal</keyword>
<evidence type="ECO:0000313" key="12">
    <source>
        <dbReference type="Ensembl" id="ENSCHIP00010032873.1"/>
    </source>
</evidence>
<dbReference type="Ensembl" id="ENSCHIT00010046246.1">
    <property type="protein sequence ID" value="ENSCHIP00010032873.1"/>
    <property type="gene ID" value="ENSCHIG00010024373.1"/>
</dbReference>
<keyword evidence="8" id="KW-0345">HDL</keyword>
<protein>
    <recommendedName>
        <fullName evidence="4">Apolipoprotein M</fullName>
    </recommendedName>
</protein>
<evidence type="ECO:0000256" key="3">
    <source>
        <dbReference type="ARBA" id="ARBA00011559"/>
    </source>
</evidence>
<dbReference type="GO" id="GO:0033344">
    <property type="term" value="P:cholesterol efflux"/>
    <property type="evidence" value="ECO:0007669"/>
    <property type="project" value="TreeGrafter"/>
</dbReference>
<dbReference type="GO" id="GO:0034380">
    <property type="term" value="P:high-density lipoprotein particle assembly"/>
    <property type="evidence" value="ECO:0007669"/>
    <property type="project" value="TreeGrafter"/>
</dbReference>
<sequence>MFFPGGCGRGHTPCFGETKDLGPFRTFILKRTTPSLGIGNMGSDWSETQDSDPGGLRGPPKGFYRWKVRYSYRPTALFSPRPSGKGLGPSVLPLLQPKPLLPVYLPPVPVLSGICSFYLSPVLHSTADIPAQIGFERPPGGLSCLHSWETLDVPVCPVEWLRCEEGEEVLNTFPDPHLGQWYFIAGAAPTKEELATFDPVDNIVFNMAVGSAPMQLQLRATIRTKNGLCVPRKWIYHLSDGSTDLRTEGRPDMKTKLFSSACPGGIMLKETGQGYQRFLLYNRSPHPPEKCVEEFQSLTSCLDFKAFLLTPRNQDACELSSN</sequence>
<dbReference type="GO" id="GO:0034384">
    <property type="term" value="P:high-density lipoprotein particle clearance"/>
    <property type="evidence" value="ECO:0007669"/>
    <property type="project" value="TreeGrafter"/>
</dbReference>
<dbReference type="OrthoDB" id="9944312at2759"/>
<dbReference type="KEGG" id="chx:102184569"/>
<dbReference type="GO" id="GO:0034375">
    <property type="term" value="P:high-density lipoprotein particle remodeling"/>
    <property type="evidence" value="ECO:0007669"/>
    <property type="project" value="TreeGrafter"/>
</dbReference>
<dbReference type="InterPro" id="IPR022734">
    <property type="entry name" value="ApoM"/>
</dbReference>
<keyword evidence="9" id="KW-0445">Lipid transport</keyword>
<keyword evidence="10" id="KW-1015">Disulfide bond</keyword>
<dbReference type="CTD" id="55937"/>
<comment type="similarity">
    <text evidence="2">Belongs to the calycin superfamily. Lipocalin family. Highly divergent.</text>
</comment>
<reference evidence="12" key="1">
    <citation type="submission" date="2019-03" db="EMBL/GenBank/DDBJ databases">
        <title>Genome sequencing and reference-guided assembly of Black Bengal Goat (Capra hircus).</title>
        <authorList>
            <person name="Siddiki A.Z."/>
            <person name="Baten A."/>
            <person name="Billah M."/>
            <person name="Alam M.A.U."/>
            <person name="Shawrob K.S.M."/>
            <person name="Saha S."/>
            <person name="Chowdhury M."/>
            <person name="Rahman A.H."/>
            <person name="Stear M."/>
            <person name="Miah G."/>
            <person name="Das G.B."/>
            <person name="Hossain M.M."/>
            <person name="Kumkum M."/>
            <person name="Islam M.S."/>
            <person name="Mollah A.M."/>
            <person name="Ahsan A."/>
            <person name="Tusar F."/>
            <person name="Khan M.K.I."/>
        </authorList>
    </citation>
    <scope>NUCLEOTIDE SEQUENCE [LARGE SCALE GENOMIC DNA]</scope>
</reference>
<dbReference type="RefSeq" id="XP_005696652.2">
    <property type="nucleotide sequence ID" value="XM_005696595.3"/>
</dbReference>
<comment type="subunit">
    <text evidence="3">Interacts with LRP2; LRP2 mediates APOM renal uptake and subsequent lysosomal degradation.</text>
</comment>
<gene>
    <name evidence="12" type="primary">APOM</name>
</gene>
<accession>A0A8C2RS10</accession>
<name>A0A8C2RS10_CAPHI</name>
<dbReference type="GeneID" id="102184569"/>
<evidence type="ECO:0000256" key="2">
    <source>
        <dbReference type="ARBA" id="ARBA00007071"/>
    </source>
</evidence>
<dbReference type="AlphaFoldDB" id="A0A8C2RS10"/>
<dbReference type="Gene3D" id="2.40.128.20">
    <property type="match status" value="1"/>
</dbReference>
<evidence type="ECO:0000256" key="6">
    <source>
        <dbReference type="ARBA" id="ARBA00022525"/>
    </source>
</evidence>
<dbReference type="GO" id="GO:0034361">
    <property type="term" value="C:very-low-density lipoprotein particle"/>
    <property type="evidence" value="ECO:0007669"/>
    <property type="project" value="TreeGrafter"/>
</dbReference>